<proteinExistence type="predicted"/>
<name>A0A9P5NP29_GYMJU</name>
<evidence type="ECO:0000256" key="1">
    <source>
        <dbReference type="SAM" id="Phobius"/>
    </source>
</evidence>
<dbReference type="OrthoDB" id="3217196at2759"/>
<dbReference type="Proteomes" id="UP000724874">
    <property type="component" value="Unassembled WGS sequence"/>
</dbReference>
<dbReference type="EMBL" id="JADNYJ010000049">
    <property type="protein sequence ID" value="KAF8900186.1"/>
    <property type="molecule type" value="Genomic_DNA"/>
</dbReference>
<feature type="transmembrane region" description="Helical" evidence="1">
    <location>
        <begin position="52"/>
        <end position="75"/>
    </location>
</feature>
<keyword evidence="1" id="KW-0812">Transmembrane</keyword>
<evidence type="ECO:0000313" key="2">
    <source>
        <dbReference type="EMBL" id="KAF8900186.1"/>
    </source>
</evidence>
<accession>A0A9P5NP29</accession>
<sequence>MKSQLWHALDAAPSNPFRGKYFKSLGDISWKCYLTSNLASDLDETIWLYEKAISVILPFSIQSLMPIFGVCSALYRRFYLKRNLRDIVHLVRYRRQLNRVDFDDLSRQLIVQSRPLVQISSPYHYQGVSLKLRESDSEGSFGISTGTGNTPGKKAVSDLTRVIFTLTFSISSLKLKKIKTSQVCPPTFQRRKKKRDLTSCIS</sequence>
<organism evidence="2 3">
    <name type="scientific">Gymnopilus junonius</name>
    <name type="common">Spectacular rustgill mushroom</name>
    <name type="synonym">Gymnopilus spectabilis subsp. junonius</name>
    <dbReference type="NCBI Taxonomy" id="109634"/>
    <lineage>
        <taxon>Eukaryota</taxon>
        <taxon>Fungi</taxon>
        <taxon>Dikarya</taxon>
        <taxon>Basidiomycota</taxon>
        <taxon>Agaricomycotina</taxon>
        <taxon>Agaricomycetes</taxon>
        <taxon>Agaricomycetidae</taxon>
        <taxon>Agaricales</taxon>
        <taxon>Agaricineae</taxon>
        <taxon>Hymenogastraceae</taxon>
        <taxon>Gymnopilus</taxon>
    </lineage>
</organism>
<comment type="caution">
    <text evidence="2">The sequence shown here is derived from an EMBL/GenBank/DDBJ whole genome shotgun (WGS) entry which is preliminary data.</text>
</comment>
<evidence type="ECO:0000313" key="3">
    <source>
        <dbReference type="Proteomes" id="UP000724874"/>
    </source>
</evidence>
<gene>
    <name evidence="2" type="ORF">CPB84DRAFT_1057240</name>
</gene>
<reference evidence="2" key="1">
    <citation type="submission" date="2020-11" db="EMBL/GenBank/DDBJ databases">
        <authorList>
            <consortium name="DOE Joint Genome Institute"/>
            <person name="Ahrendt S."/>
            <person name="Riley R."/>
            <person name="Andreopoulos W."/>
            <person name="LaButti K."/>
            <person name="Pangilinan J."/>
            <person name="Ruiz-duenas F.J."/>
            <person name="Barrasa J.M."/>
            <person name="Sanchez-Garcia M."/>
            <person name="Camarero S."/>
            <person name="Miyauchi S."/>
            <person name="Serrano A."/>
            <person name="Linde D."/>
            <person name="Babiker R."/>
            <person name="Drula E."/>
            <person name="Ayuso-Fernandez I."/>
            <person name="Pacheco R."/>
            <person name="Padilla G."/>
            <person name="Ferreira P."/>
            <person name="Barriuso J."/>
            <person name="Kellner H."/>
            <person name="Castanera R."/>
            <person name="Alfaro M."/>
            <person name="Ramirez L."/>
            <person name="Pisabarro A.G."/>
            <person name="Kuo A."/>
            <person name="Tritt A."/>
            <person name="Lipzen A."/>
            <person name="He G."/>
            <person name="Yan M."/>
            <person name="Ng V."/>
            <person name="Cullen D."/>
            <person name="Martin F."/>
            <person name="Rosso M.-N."/>
            <person name="Henrissat B."/>
            <person name="Hibbett D."/>
            <person name="Martinez A.T."/>
            <person name="Grigoriev I.V."/>
        </authorList>
    </citation>
    <scope>NUCLEOTIDE SEQUENCE</scope>
    <source>
        <strain evidence="2">AH 44721</strain>
    </source>
</reference>
<keyword evidence="1" id="KW-0472">Membrane</keyword>
<protein>
    <submittedName>
        <fullName evidence="2">Uncharacterized protein</fullName>
    </submittedName>
</protein>
<dbReference type="AlphaFoldDB" id="A0A9P5NP29"/>
<keyword evidence="3" id="KW-1185">Reference proteome</keyword>
<keyword evidence="1" id="KW-1133">Transmembrane helix</keyword>